<accession>A0ABV5SRN6</accession>
<feature type="active site" description="Charge relay system" evidence="5">
    <location>
        <position position="430"/>
    </location>
</feature>
<proteinExistence type="inferred from homology"/>
<evidence type="ECO:0000259" key="7">
    <source>
        <dbReference type="Pfam" id="PF00082"/>
    </source>
</evidence>
<dbReference type="PROSITE" id="PS51892">
    <property type="entry name" value="SUBTILASE"/>
    <property type="match status" value="1"/>
</dbReference>
<dbReference type="InterPro" id="IPR050131">
    <property type="entry name" value="Peptidase_S8_subtilisin-like"/>
</dbReference>
<dbReference type="InterPro" id="IPR015500">
    <property type="entry name" value="Peptidase_S8_subtilisin-rel"/>
</dbReference>
<keyword evidence="4 5" id="KW-0720">Serine protease</keyword>
<feature type="domain" description="Peptidase S8/S53" evidence="7">
    <location>
        <begin position="221"/>
        <end position="477"/>
    </location>
</feature>
<feature type="active site" description="Charge relay system" evidence="5">
    <location>
        <position position="261"/>
    </location>
</feature>
<reference evidence="8 9" key="1">
    <citation type="submission" date="2024-09" db="EMBL/GenBank/DDBJ databases">
        <authorList>
            <person name="Sun Q."/>
            <person name="Mori K."/>
        </authorList>
    </citation>
    <scope>NUCLEOTIDE SEQUENCE [LARGE SCALE GENOMIC DNA]</scope>
    <source>
        <strain evidence="8 9">JCM 14321</strain>
    </source>
</reference>
<feature type="chain" id="PRO_5045415696" evidence="6">
    <location>
        <begin position="33"/>
        <end position="1126"/>
    </location>
</feature>
<dbReference type="Proteomes" id="UP001589667">
    <property type="component" value="Unassembled WGS sequence"/>
</dbReference>
<dbReference type="InterPro" id="IPR022398">
    <property type="entry name" value="Peptidase_S8_His-AS"/>
</dbReference>
<dbReference type="InterPro" id="IPR036852">
    <property type="entry name" value="Peptidase_S8/S53_dom_sf"/>
</dbReference>
<name>A0ABV5SRN6_9MICO</name>
<keyword evidence="3 5" id="KW-0378">Hydrolase</keyword>
<evidence type="ECO:0000313" key="9">
    <source>
        <dbReference type="Proteomes" id="UP001589667"/>
    </source>
</evidence>
<keyword evidence="9" id="KW-1185">Reference proteome</keyword>
<evidence type="ECO:0000256" key="1">
    <source>
        <dbReference type="ARBA" id="ARBA00011073"/>
    </source>
</evidence>
<gene>
    <name evidence="8" type="ORF">ACFFQV_07600</name>
</gene>
<dbReference type="PANTHER" id="PTHR43806">
    <property type="entry name" value="PEPTIDASE S8"/>
    <property type="match status" value="1"/>
</dbReference>
<dbReference type="SUPFAM" id="SSF52743">
    <property type="entry name" value="Subtilisin-like"/>
    <property type="match status" value="1"/>
</dbReference>
<dbReference type="PRINTS" id="PR00723">
    <property type="entry name" value="SUBTILISIN"/>
</dbReference>
<comment type="caution">
    <text evidence="8">The sequence shown here is derived from an EMBL/GenBank/DDBJ whole genome shotgun (WGS) entry which is preliminary data.</text>
</comment>
<feature type="active site" description="Charge relay system" evidence="5">
    <location>
        <position position="230"/>
    </location>
</feature>
<dbReference type="InterPro" id="IPR000209">
    <property type="entry name" value="Peptidase_S8/S53_dom"/>
</dbReference>
<dbReference type="PROSITE" id="PS00138">
    <property type="entry name" value="SUBTILASE_SER"/>
    <property type="match status" value="1"/>
</dbReference>
<sequence length="1126" mass="117558">MSRFTGPVAGGLAAVMAVGFLAAGQIPATALAGEEPDELIGAASASAAAQAVTLINGDRVLVSTAADGTPSAVLPPGRDYYSRLIEGELYVFPADAQPALAADRLDPELFNVTGLIAQGYDDAHSETLPLIVDGTVAQARGASGLTVETELESIGATAVSLDKTGAAAAYAQLIGANARSAGEVKKIWLDAKVQATALELDPATGVEQSGAQAAWNLGFDGTGTSVAVLDTGYDSSHPDLEGRVVATEDFTGEGVEDRAGHGTHVASTVGGSGAADASKTGMAPGADLLVGKVLGRSGGLASWIIDGMEWAVDQGADVVNMSLGSVTATDCTDPISAATEALSRQSNTLFVIAAGNNGLRETVSSPGCAEGALTVGAIDADGATADFSSRGATYENHRIKPDIAAPGVAIIGAQNNSPGGVDYVAMSGTSMASPHVAGAAALVRQAHPDWTAQQVKAALVGAVKSDADGTVYEQGTGELWAPGAIGATITSDVSVELGSFDWPHGRDERATEQVTYTNTSDHAVKLQLKLEDLTGADGESVPSNLVELGSRIVDVPAGGSATVDVTANANAGKLRDGAYGEIGGRIVATGLGSSKGVEVVTAVGFWLEPKTVTVTVKAIDRSGAAATSGYLDLTDMHQPSRAVHYFTGADLELRVRAGSHFLTSFIRTANDDGSFAYAYVGDPDATFDEDTTVTLDARDAEPVTVSGDRPAVIRSGSLGVQRSWDDRWLVGASVFASGDPTLFAAPTDRVRNGTFTFGTTARAYDPAVATEASAYVYNLAFTEEDRVSDDQSHDIGDDRLASVTEHWYAQGKAWAAEEWSRIIPSDGTGPFYSSSGDRVAAPGTRTAYYSPDMPWQQLAQSGGFRTRPEVWFDPIRTYDRGEETETEWFKLATNTAMAVKPDGSPARIAERQGSIVGFSFPQWQDTVEGRVGVPGFFDVGNLELFKNGTSLSQSAFPSGQYDVGTDDAELQLVVNQLRLRRNESWAFGLGTLSTFTFETSRPEGDSIQALPIALPRYDAPVNELNLAPATAEFPVGVTLHGQDGYDPGAIVEFSAQVSYDRIAPNGATAIEDHEWTDVPVVQRDGEWVALVDNTAAADKLVSLRINSEDSHGTKTEQYVLHLYGVE</sequence>
<dbReference type="EMBL" id="JBHMBL010000001">
    <property type="protein sequence ID" value="MFB9642151.1"/>
    <property type="molecule type" value="Genomic_DNA"/>
</dbReference>
<dbReference type="RefSeq" id="WP_157424891.1">
    <property type="nucleotide sequence ID" value="NZ_BAAANI010000007.1"/>
</dbReference>
<dbReference type="Pfam" id="PF00082">
    <property type="entry name" value="Peptidase_S8"/>
    <property type="match status" value="1"/>
</dbReference>
<evidence type="ECO:0000256" key="4">
    <source>
        <dbReference type="ARBA" id="ARBA00022825"/>
    </source>
</evidence>
<dbReference type="Gene3D" id="3.40.50.200">
    <property type="entry name" value="Peptidase S8/S53 domain"/>
    <property type="match status" value="1"/>
</dbReference>
<evidence type="ECO:0000313" key="8">
    <source>
        <dbReference type="EMBL" id="MFB9642151.1"/>
    </source>
</evidence>
<keyword evidence="6" id="KW-0732">Signal</keyword>
<organism evidence="8 9">
    <name type="scientific">Agromyces lapidis</name>
    <dbReference type="NCBI Taxonomy" id="279574"/>
    <lineage>
        <taxon>Bacteria</taxon>
        <taxon>Bacillati</taxon>
        <taxon>Actinomycetota</taxon>
        <taxon>Actinomycetes</taxon>
        <taxon>Micrococcales</taxon>
        <taxon>Microbacteriaceae</taxon>
        <taxon>Agromyces</taxon>
    </lineage>
</organism>
<comment type="similarity">
    <text evidence="1 5">Belongs to the peptidase S8 family.</text>
</comment>
<dbReference type="PANTHER" id="PTHR43806:SF65">
    <property type="entry name" value="SERINE PROTEASE APRX"/>
    <property type="match status" value="1"/>
</dbReference>
<evidence type="ECO:0000256" key="3">
    <source>
        <dbReference type="ARBA" id="ARBA00022801"/>
    </source>
</evidence>
<evidence type="ECO:0000256" key="6">
    <source>
        <dbReference type="SAM" id="SignalP"/>
    </source>
</evidence>
<protein>
    <submittedName>
        <fullName evidence="8">S8 family serine peptidase</fullName>
    </submittedName>
</protein>
<dbReference type="InterPro" id="IPR023828">
    <property type="entry name" value="Peptidase_S8_Ser-AS"/>
</dbReference>
<feature type="signal peptide" evidence="6">
    <location>
        <begin position="1"/>
        <end position="32"/>
    </location>
</feature>
<keyword evidence="2 5" id="KW-0645">Protease</keyword>
<dbReference type="PROSITE" id="PS00137">
    <property type="entry name" value="SUBTILASE_HIS"/>
    <property type="match status" value="1"/>
</dbReference>
<evidence type="ECO:0000256" key="5">
    <source>
        <dbReference type="PROSITE-ProRule" id="PRU01240"/>
    </source>
</evidence>
<evidence type="ECO:0000256" key="2">
    <source>
        <dbReference type="ARBA" id="ARBA00022670"/>
    </source>
</evidence>